<evidence type="ECO:0000313" key="2">
    <source>
        <dbReference type="Proteomes" id="UP000034037"/>
    </source>
</evidence>
<accession>A0A0F6WR60</accession>
<dbReference type="Pfam" id="PF25209">
    <property type="entry name" value="Phage_capsid_4"/>
    <property type="match status" value="1"/>
</dbReference>
<dbReference type="EMBL" id="CP011309">
    <property type="protein sequence ID" value="AKF28188.1"/>
    <property type="molecule type" value="Genomic_DNA"/>
</dbReference>
<sequence length="307" mass="33639">MAQTNSAFSADKITVEDMVSDPTWISSFAGEWLDGTDIADALFREGGPNEGVVAFREAAAPFLNDEPENLAEFAEIPVSEMNTGKLRSIIGQRVALGIQISRDMVKRNQLHFVTNQLIALRNTMVKSGIDSSIAAFKSANVPTLNVTLDWENADAVPLKDLRVGKRMVANFRAPNAPDKKMGYKADTLLVSESNLELALWHESVQKLFRGNIASENPLYKDDDPSSVSGLRILSHPLLEDDETYILQRGVAGFRSDEDPLTITDLYAPNGENGYGGSTQSWRADAFRKRIIALDNPGAVVRLVGVTQ</sequence>
<organism evidence="1 2">
    <name type="scientific">[Brevibacterium] flavum</name>
    <dbReference type="NCBI Taxonomy" id="92706"/>
    <lineage>
        <taxon>Bacteria</taxon>
        <taxon>Bacillati</taxon>
        <taxon>Actinomycetota</taxon>
        <taxon>Actinomycetes</taxon>
        <taxon>Mycobacteriales</taxon>
        <taxon>Corynebacteriaceae</taxon>
        <taxon>Corynebacterium</taxon>
    </lineage>
</organism>
<evidence type="ECO:0008006" key="3">
    <source>
        <dbReference type="Google" id="ProtNLM"/>
    </source>
</evidence>
<gene>
    <name evidence="1" type="ORF">YH66_11835</name>
</gene>
<dbReference type="AlphaFoldDB" id="A0A0F6WR60"/>
<protein>
    <recommendedName>
        <fullName evidence="3">Major capsid protein</fullName>
    </recommendedName>
</protein>
<dbReference type="Proteomes" id="UP000034037">
    <property type="component" value="Chromosome"/>
</dbReference>
<reference evidence="1 2" key="1">
    <citation type="submission" date="2015-04" db="EMBL/GenBank/DDBJ databases">
        <title>Complete Genome Sequence of Brevibacterium flavum ATCC 15168.</title>
        <authorList>
            <person name="Ahn J."/>
            <person name="Park G."/>
            <person name="Jeon W."/>
            <person name="Jang Y."/>
            <person name="Jang M."/>
            <person name="Lee H."/>
            <person name="Lee H."/>
        </authorList>
    </citation>
    <scope>NUCLEOTIDE SEQUENCE [LARGE SCALE GENOMIC DNA]</scope>
    <source>
        <strain evidence="1 2">ATCC 15168</strain>
    </source>
</reference>
<dbReference type="RefSeq" id="WP_003859190.1">
    <property type="nucleotide sequence ID" value="NZ_CP011309.1"/>
</dbReference>
<name>A0A0F6WR60_9CORY</name>
<dbReference type="PATRIC" id="fig|92706.3.peg.2481"/>
<evidence type="ECO:0000313" key="1">
    <source>
        <dbReference type="EMBL" id="AKF28188.1"/>
    </source>
</evidence>
<keyword evidence="2" id="KW-1185">Reference proteome</keyword>
<proteinExistence type="predicted"/>
<dbReference type="HOGENOM" id="CLU_074766_0_0_11"/>